<proteinExistence type="predicted"/>
<protein>
    <submittedName>
        <fullName evidence="2">TIGR02301 family protein</fullName>
    </submittedName>
</protein>
<dbReference type="Pfam" id="PF09539">
    <property type="entry name" value="DUF2385"/>
    <property type="match status" value="1"/>
</dbReference>
<feature type="signal peptide" evidence="1">
    <location>
        <begin position="1"/>
        <end position="21"/>
    </location>
</feature>
<evidence type="ECO:0000256" key="1">
    <source>
        <dbReference type="SAM" id="SignalP"/>
    </source>
</evidence>
<keyword evidence="1" id="KW-0732">Signal</keyword>
<reference evidence="2" key="1">
    <citation type="submission" date="2021-03" db="EMBL/GenBank/DDBJ databases">
        <title>Genome sequencing and assembly of Tianweitania sediminis.</title>
        <authorList>
            <person name="Chhetri G."/>
        </authorList>
    </citation>
    <scope>NUCLEOTIDE SEQUENCE</scope>
    <source>
        <strain evidence="2">Z8</strain>
    </source>
</reference>
<evidence type="ECO:0000313" key="3">
    <source>
        <dbReference type="Proteomes" id="UP000666240"/>
    </source>
</evidence>
<dbReference type="EMBL" id="JAGIYY010000002">
    <property type="protein sequence ID" value="MBP0438964.1"/>
    <property type="molecule type" value="Genomic_DNA"/>
</dbReference>
<dbReference type="Proteomes" id="UP000666240">
    <property type="component" value="Unassembled WGS sequence"/>
</dbReference>
<dbReference type="NCBIfam" id="TIGR02301">
    <property type="entry name" value="TIGR02301 family protein"/>
    <property type="match status" value="1"/>
</dbReference>
<dbReference type="RefSeq" id="WP_209334963.1">
    <property type="nucleotide sequence ID" value="NZ_JAGIYY010000002.1"/>
</dbReference>
<dbReference type="AlphaFoldDB" id="A0A8J7UH94"/>
<dbReference type="InterPro" id="IPR012645">
    <property type="entry name" value="CHP02301"/>
</dbReference>
<evidence type="ECO:0000313" key="2">
    <source>
        <dbReference type="EMBL" id="MBP0438964.1"/>
    </source>
</evidence>
<feature type="chain" id="PRO_5035323874" evidence="1">
    <location>
        <begin position="22"/>
        <end position="123"/>
    </location>
</feature>
<accession>A0A8J7UH94</accession>
<name>A0A8J7UH94_9HYPH</name>
<gene>
    <name evidence="2" type="ORF">J5Y06_09910</name>
</gene>
<sequence length="123" mass="13428">MMRRHLFAVLVVCAASGPATAQTQAPPFEPALLRLSELLGALHYLRNLCGEPGTQWRDLMGKLIAAEATTDARKAQFTASFNRGYRSFASSYSTCTSSAVAAFERYRAEGEKLADQTAARFGY</sequence>
<keyword evidence="3" id="KW-1185">Reference proteome</keyword>
<comment type="caution">
    <text evidence="2">The sequence shown here is derived from an EMBL/GenBank/DDBJ whole genome shotgun (WGS) entry which is preliminary data.</text>
</comment>
<organism evidence="2 3">
    <name type="scientific">Tianweitania sediminis</name>
    <dbReference type="NCBI Taxonomy" id="1502156"/>
    <lineage>
        <taxon>Bacteria</taxon>
        <taxon>Pseudomonadati</taxon>
        <taxon>Pseudomonadota</taxon>
        <taxon>Alphaproteobacteria</taxon>
        <taxon>Hyphomicrobiales</taxon>
        <taxon>Phyllobacteriaceae</taxon>
        <taxon>Tianweitania</taxon>
    </lineage>
</organism>